<protein>
    <recommendedName>
        <fullName evidence="2">Amidohydrolase-related domain-containing protein</fullName>
    </recommendedName>
</protein>
<sequence>MIHQPIFYDYVTQFFSRRQFLKTGAAGAAGLITLAHAQAGSFTEQAPLIYLDAYTRIGPEKVIHPANRWRLEDLLKEMDRCSISGALVAYTLSTNYDLHHSNLELSSMLKPYPHLHAIWNVMPHHSGEYPAPAELAGLVKQHNVRAFSIYPQSNSWDWKSPDSEALFRWISEQKMLVITQARELGTWSDVDEFLGRYPEVPLLLTSATYGEQRFVLPLMARRKNLHISFETFQINEGLEYLAGKGLADQLLFASNAPAMAVGAHRTFVDLARTDAATRQKIAGGNLARLLKLDGLPKARENKNEDALMAAVRRGTAPAVPIVDMHMHILDTGVFGVGRHYRMQNGDPKGVFKAVSHLGYQGGGLMSWNGIQSFVSEAGNETTRNALDLSPGGFWGLATFDPTHYSQQEMEQQIRKVYADPRFIGMKPYLFFGVEYHNAVYDKWWEFGNQHQFYALIHPSRADLLEVDSLAARYPRVRWVVAHTGSNYRMADLAIEMMKKHPNVYAEITFTSVTGGIIEYLVAGAGESRVVYGSDLPMRDPRQQLGWVIFSDLPQAAKERILARNAADIIRPCFERLPQHNRPAFLKNGYR</sequence>
<gene>
    <name evidence="3" type="ORF">GCM10023091_22020</name>
</gene>
<reference evidence="4" key="1">
    <citation type="journal article" date="2019" name="Int. J. Syst. Evol. Microbiol.">
        <title>The Global Catalogue of Microorganisms (GCM) 10K type strain sequencing project: providing services to taxonomists for standard genome sequencing and annotation.</title>
        <authorList>
            <consortium name="The Broad Institute Genomics Platform"/>
            <consortium name="The Broad Institute Genome Sequencing Center for Infectious Disease"/>
            <person name="Wu L."/>
            <person name="Ma J."/>
        </authorList>
    </citation>
    <scope>NUCLEOTIDE SEQUENCE [LARGE SCALE GENOMIC DNA]</scope>
    <source>
        <strain evidence="4">JCM 31920</strain>
    </source>
</reference>
<dbReference type="RefSeq" id="WP_345028837.1">
    <property type="nucleotide sequence ID" value="NZ_BAABEY010000021.1"/>
</dbReference>
<dbReference type="Pfam" id="PF04909">
    <property type="entry name" value="Amidohydro_2"/>
    <property type="match status" value="2"/>
</dbReference>
<dbReference type="InterPro" id="IPR006311">
    <property type="entry name" value="TAT_signal"/>
</dbReference>
<evidence type="ECO:0000256" key="1">
    <source>
        <dbReference type="ARBA" id="ARBA00023239"/>
    </source>
</evidence>
<keyword evidence="4" id="KW-1185">Reference proteome</keyword>
<dbReference type="PROSITE" id="PS51318">
    <property type="entry name" value="TAT"/>
    <property type="match status" value="1"/>
</dbReference>
<dbReference type="EMBL" id="BAABEY010000021">
    <property type="protein sequence ID" value="GAA4439592.1"/>
    <property type="molecule type" value="Genomic_DNA"/>
</dbReference>
<name>A0ABP8LYB9_9BACT</name>
<evidence type="ECO:0000313" key="3">
    <source>
        <dbReference type="EMBL" id="GAA4439592.1"/>
    </source>
</evidence>
<dbReference type="InterPro" id="IPR006680">
    <property type="entry name" value="Amidohydro-rel"/>
</dbReference>
<dbReference type="Gene3D" id="3.20.20.140">
    <property type="entry name" value="Metal-dependent hydrolases"/>
    <property type="match status" value="2"/>
</dbReference>
<dbReference type="PANTHER" id="PTHR21240">
    <property type="entry name" value="2-AMINO-3-CARBOXYLMUCONATE-6-SEMIALDEHYDE DECARBOXYLASE"/>
    <property type="match status" value="1"/>
</dbReference>
<dbReference type="Proteomes" id="UP001501508">
    <property type="component" value="Unassembled WGS sequence"/>
</dbReference>
<comment type="caution">
    <text evidence="3">The sequence shown here is derived from an EMBL/GenBank/DDBJ whole genome shotgun (WGS) entry which is preliminary data.</text>
</comment>
<accession>A0ABP8LYB9</accession>
<organism evidence="3 4">
    <name type="scientific">Ravibacter arvi</name>
    <dbReference type="NCBI Taxonomy" id="2051041"/>
    <lineage>
        <taxon>Bacteria</taxon>
        <taxon>Pseudomonadati</taxon>
        <taxon>Bacteroidota</taxon>
        <taxon>Cytophagia</taxon>
        <taxon>Cytophagales</taxon>
        <taxon>Spirosomataceae</taxon>
        <taxon>Ravibacter</taxon>
    </lineage>
</organism>
<dbReference type="InterPro" id="IPR019546">
    <property type="entry name" value="TAT_signal_bac_arc"/>
</dbReference>
<dbReference type="InterPro" id="IPR032465">
    <property type="entry name" value="ACMSD"/>
</dbReference>
<feature type="domain" description="Amidohydrolase-related" evidence="2">
    <location>
        <begin position="322"/>
        <end position="568"/>
    </location>
</feature>
<evidence type="ECO:0000259" key="2">
    <source>
        <dbReference type="Pfam" id="PF04909"/>
    </source>
</evidence>
<proteinExistence type="predicted"/>
<feature type="domain" description="Amidohydrolase-related" evidence="2">
    <location>
        <begin position="131"/>
        <end position="292"/>
    </location>
</feature>
<dbReference type="InterPro" id="IPR032466">
    <property type="entry name" value="Metal_Hydrolase"/>
</dbReference>
<dbReference type="PANTHER" id="PTHR21240:SF28">
    <property type="entry name" value="ISO-OROTATE DECARBOXYLASE (EUROFUNG)"/>
    <property type="match status" value="1"/>
</dbReference>
<dbReference type="SUPFAM" id="SSF51556">
    <property type="entry name" value="Metallo-dependent hydrolases"/>
    <property type="match status" value="2"/>
</dbReference>
<evidence type="ECO:0000313" key="4">
    <source>
        <dbReference type="Proteomes" id="UP001501508"/>
    </source>
</evidence>
<keyword evidence="1" id="KW-0456">Lyase</keyword>
<dbReference type="Pfam" id="PF10518">
    <property type="entry name" value="TAT_signal"/>
    <property type="match status" value="1"/>
</dbReference>